<dbReference type="EMBL" id="JYNE01000021">
    <property type="protein sequence ID" value="KNH02742.1"/>
    <property type="molecule type" value="Genomic_DNA"/>
</dbReference>
<dbReference type="GO" id="GO:0000155">
    <property type="term" value="F:phosphorelay sensor kinase activity"/>
    <property type="evidence" value="ECO:0007669"/>
    <property type="project" value="InterPro"/>
</dbReference>
<evidence type="ECO:0000259" key="1">
    <source>
        <dbReference type="Pfam" id="PF07475"/>
    </source>
</evidence>
<keyword evidence="2" id="KW-0132">Cell division</keyword>
<dbReference type="Gene3D" id="3.40.50.300">
    <property type="entry name" value="P-loop containing nucleotide triphosphate hydrolases"/>
    <property type="match status" value="1"/>
</dbReference>
<dbReference type="SUPFAM" id="SSF53795">
    <property type="entry name" value="PEP carboxykinase-like"/>
    <property type="match status" value="1"/>
</dbReference>
<sequence length="148" mass="14894">MSAQVLANVTAVVVDGQVLLIEGPPGAGKSALALALIDRGAVLVGDDAVTIARRGDRLHGSPPPNTAGLVEVRNVGVIELPVGEGPVALLLALDPAAARFPLELATRTIAGVAIPVLPFAPGDAAQALRAEHALREHGLPLPKPGESA</sequence>
<organism evidence="2 3">
    <name type="scientific">Qipengyuania citrea LAMA 915</name>
    <dbReference type="NCBI Taxonomy" id="1306953"/>
    <lineage>
        <taxon>Bacteria</taxon>
        <taxon>Pseudomonadati</taxon>
        <taxon>Pseudomonadota</taxon>
        <taxon>Alphaproteobacteria</taxon>
        <taxon>Sphingomonadales</taxon>
        <taxon>Erythrobacteraceae</taxon>
        <taxon>Qipengyuania</taxon>
    </lineage>
</organism>
<evidence type="ECO:0000313" key="2">
    <source>
        <dbReference type="EMBL" id="KNH02742.1"/>
    </source>
</evidence>
<dbReference type="InterPro" id="IPR027417">
    <property type="entry name" value="P-loop_NTPase"/>
</dbReference>
<dbReference type="GO" id="GO:0005524">
    <property type="term" value="F:ATP binding"/>
    <property type="evidence" value="ECO:0007669"/>
    <property type="project" value="InterPro"/>
</dbReference>
<dbReference type="Pfam" id="PF07475">
    <property type="entry name" value="Hpr_kinase_C"/>
    <property type="match status" value="1"/>
</dbReference>
<feature type="domain" description="HPr kinase/phosphorylase C-terminal" evidence="1">
    <location>
        <begin position="10"/>
        <end position="80"/>
    </location>
</feature>
<name>A0A0L1KFW9_9SPHN</name>
<keyword evidence="2" id="KW-0131">Cell cycle</keyword>
<dbReference type="GO" id="GO:0051301">
    <property type="term" value="P:cell division"/>
    <property type="evidence" value="ECO:0007669"/>
    <property type="project" value="UniProtKB-KW"/>
</dbReference>
<protein>
    <submittedName>
        <fullName evidence="2">Cell division protein</fullName>
    </submittedName>
</protein>
<evidence type="ECO:0000313" key="3">
    <source>
        <dbReference type="Proteomes" id="UP000037446"/>
    </source>
</evidence>
<dbReference type="PRINTS" id="PR01874">
    <property type="entry name" value="DNAREPAIRADA"/>
</dbReference>
<reference evidence="2" key="1">
    <citation type="submission" date="2015-02" db="EMBL/GenBank/DDBJ databases">
        <authorList>
            <person name="Chooi Y.-H."/>
        </authorList>
    </citation>
    <scope>NUCLEOTIDE SEQUENCE [LARGE SCALE GENOMIC DNA]</scope>
    <source>
        <strain evidence="2">LAMA 915</strain>
    </source>
</reference>
<proteinExistence type="predicted"/>
<dbReference type="AlphaFoldDB" id="A0A0L1KFW9"/>
<dbReference type="InterPro" id="IPR011104">
    <property type="entry name" value="Hpr_kin/Pase_C"/>
</dbReference>
<accession>A0A0L1KFW9</accession>
<dbReference type="PATRIC" id="fig|1306953.7.peg.1178"/>
<dbReference type="STRING" id="1306953.J121_1149"/>
<comment type="caution">
    <text evidence="2">The sequence shown here is derived from an EMBL/GenBank/DDBJ whole genome shotgun (WGS) entry which is preliminary data.</text>
</comment>
<gene>
    <name evidence="2" type="ORF">J121_1149</name>
</gene>
<dbReference type="GO" id="GO:0006109">
    <property type="term" value="P:regulation of carbohydrate metabolic process"/>
    <property type="evidence" value="ECO:0007669"/>
    <property type="project" value="InterPro"/>
</dbReference>
<dbReference type="CDD" id="cd01918">
    <property type="entry name" value="HprK_C"/>
    <property type="match status" value="1"/>
</dbReference>
<dbReference type="Proteomes" id="UP000037446">
    <property type="component" value="Unassembled WGS sequence"/>
</dbReference>
<dbReference type="RefSeq" id="WP_050599844.1">
    <property type="nucleotide sequence ID" value="NZ_JYNE01000021.1"/>
</dbReference>